<proteinExistence type="predicted"/>
<dbReference type="EMBL" id="HBGQ01015872">
    <property type="protein sequence ID" value="CAD9381600.1"/>
    <property type="molecule type" value="Transcribed_RNA"/>
</dbReference>
<feature type="region of interest" description="Disordered" evidence="1">
    <location>
        <begin position="217"/>
        <end position="282"/>
    </location>
</feature>
<sequence>MAAALERQHEEAMCEVLSDQHSFVLCDARVSGFPIRHASDGFKEMFRCGTEGSTARGEKLDACSSIMDSEAAVVAASREAGLSTPDVVKALQLLEDMAAETCREVSNGERALKADSVLLVKAKRGGDMFVCMLSVALHRHPMTGWSFLVGLHKDMTCRLQVRDLLQAASLGRDSVQAQLRGLLAQERCQQALLEHPASISHLNEAFHKVSRDFLVGLSTPSAGHSQGSKPRGSKGSRGDNSSGSSTHTKKQKPVRSEASAATTASNVSVRRRPNSDSHTSLLAAPVPAVRAEVSVKEVVAPMSDVGPVDIPQSPLAVHLLELLEPVDLEPLPTPVKRLATESQDSNDCVKDECNLASKKELRELDFPMVVFDPSQPGLPAVLCSAGFHNHVDCPVREVDSLQSKTDGLGLRDILRNSDAEECEPFCEAASRGEFYASSKCAAGLTKYGAGTGQSLAAGELLCSQAAMTRSGESLDSMVYLKQVELDEKMYIVCLQAEIPEDDEAAAKLSEAQLLFAGEGANTQTEDRRWLAYLCLDERMDTLIQALAAHFWFSAPMRRQTVCVEDFP</sequence>
<dbReference type="AlphaFoldDB" id="A0A7S2AYR6"/>
<gene>
    <name evidence="2" type="ORF">AAND1436_LOCUS7865</name>
</gene>
<protein>
    <submittedName>
        <fullName evidence="2">Uncharacterized protein</fullName>
    </submittedName>
</protein>
<organism evidence="2">
    <name type="scientific">Alexandrium andersonii</name>
    <dbReference type="NCBI Taxonomy" id="327968"/>
    <lineage>
        <taxon>Eukaryota</taxon>
        <taxon>Sar</taxon>
        <taxon>Alveolata</taxon>
        <taxon>Dinophyceae</taxon>
        <taxon>Gonyaulacales</taxon>
        <taxon>Pyrocystaceae</taxon>
        <taxon>Alexandrium</taxon>
    </lineage>
</organism>
<evidence type="ECO:0000313" key="2">
    <source>
        <dbReference type="EMBL" id="CAD9381600.1"/>
    </source>
</evidence>
<name>A0A7S2AYR6_9DINO</name>
<evidence type="ECO:0000256" key="1">
    <source>
        <dbReference type="SAM" id="MobiDB-lite"/>
    </source>
</evidence>
<accession>A0A7S2AYR6</accession>
<reference evidence="2" key="1">
    <citation type="submission" date="2021-01" db="EMBL/GenBank/DDBJ databases">
        <authorList>
            <person name="Corre E."/>
            <person name="Pelletier E."/>
            <person name="Niang G."/>
            <person name="Scheremetjew M."/>
            <person name="Finn R."/>
            <person name="Kale V."/>
            <person name="Holt S."/>
            <person name="Cochrane G."/>
            <person name="Meng A."/>
            <person name="Brown T."/>
            <person name="Cohen L."/>
        </authorList>
    </citation>
    <scope>NUCLEOTIDE SEQUENCE</scope>
    <source>
        <strain evidence="2">CCMP2222</strain>
    </source>
</reference>